<name>K0TME2_THAOC</name>
<dbReference type="Proteomes" id="UP000266841">
    <property type="component" value="Unassembled WGS sequence"/>
</dbReference>
<protein>
    <submittedName>
        <fullName evidence="2">Uncharacterized protein</fullName>
    </submittedName>
</protein>
<reference evidence="2 3" key="1">
    <citation type="journal article" date="2012" name="Genome Biol.">
        <title>Genome and low-iron response of an oceanic diatom adapted to chronic iron limitation.</title>
        <authorList>
            <person name="Lommer M."/>
            <person name="Specht M."/>
            <person name="Roy A.S."/>
            <person name="Kraemer L."/>
            <person name="Andreson R."/>
            <person name="Gutowska M.A."/>
            <person name="Wolf J."/>
            <person name="Bergner S.V."/>
            <person name="Schilhabel M.B."/>
            <person name="Klostermeier U.C."/>
            <person name="Beiko R.G."/>
            <person name="Rosenstiel P."/>
            <person name="Hippler M."/>
            <person name="Laroche J."/>
        </authorList>
    </citation>
    <scope>NUCLEOTIDE SEQUENCE [LARGE SCALE GENOMIC DNA]</scope>
    <source>
        <strain evidence="2 3">CCMP1005</strain>
    </source>
</reference>
<evidence type="ECO:0000313" key="2">
    <source>
        <dbReference type="EMBL" id="EJK72627.1"/>
    </source>
</evidence>
<gene>
    <name evidence="2" type="ORF">THAOC_05825</name>
</gene>
<feature type="region of interest" description="Disordered" evidence="1">
    <location>
        <begin position="165"/>
        <end position="203"/>
    </location>
</feature>
<proteinExistence type="predicted"/>
<dbReference type="eggNOG" id="ENOG502ST7Q">
    <property type="taxonomic scope" value="Eukaryota"/>
</dbReference>
<comment type="caution">
    <text evidence="2">The sequence shown here is derived from an EMBL/GenBank/DDBJ whole genome shotgun (WGS) entry which is preliminary data.</text>
</comment>
<organism evidence="2 3">
    <name type="scientific">Thalassiosira oceanica</name>
    <name type="common">Marine diatom</name>
    <dbReference type="NCBI Taxonomy" id="159749"/>
    <lineage>
        <taxon>Eukaryota</taxon>
        <taxon>Sar</taxon>
        <taxon>Stramenopiles</taxon>
        <taxon>Ochrophyta</taxon>
        <taxon>Bacillariophyta</taxon>
        <taxon>Coscinodiscophyceae</taxon>
        <taxon>Thalassiosirophycidae</taxon>
        <taxon>Thalassiosirales</taxon>
        <taxon>Thalassiosiraceae</taxon>
        <taxon>Thalassiosira</taxon>
    </lineage>
</organism>
<evidence type="ECO:0000313" key="3">
    <source>
        <dbReference type="Proteomes" id="UP000266841"/>
    </source>
</evidence>
<feature type="compositionally biased region" description="Basic and acidic residues" evidence="1">
    <location>
        <begin position="62"/>
        <end position="72"/>
    </location>
</feature>
<sequence>MEPRGPDSSVRIALRDGEVMTSLVPASGPAGSSWLLASTSRGRLVKVYKTSRPLALHAKFVPRQEARGDGRRGTGGGGGPRQGTVPVPDHPVEAVAGRSATPSPNEGAGDGEDIAAVLPVPTGSRTPSGRSPPPRKMARIAPGENSAGSIAKIAPQWWGLTPASARSGGSYADVQRTAARSDTPRIQGEEEARDGRLLERRRRSPDAPTIGDVLCVNLLKLLAALTASYLKTWPMIW</sequence>
<dbReference type="EMBL" id="AGNL01005566">
    <property type="protein sequence ID" value="EJK72627.1"/>
    <property type="molecule type" value="Genomic_DNA"/>
</dbReference>
<feature type="compositionally biased region" description="Basic and acidic residues" evidence="1">
    <location>
        <begin position="187"/>
        <end position="198"/>
    </location>
</feature>
<accession>K0TME2</accession>
<dbReference type="OrthoDB" id="57199at2759"/>
<keyword evidence="3" id="KW-1185">Reference proteome</keyword>
<feature type="region of interest" description="Disordered" evidence="1">
    <location>
        <begin position="59"/>
        <end position="146"/>
    </location>
</feature>
<evidence type="ECO:0000256" key="1">
    <source>
        <dbReference type="SAM" id="MobiDB-lite"/>
    </source>
</evidence>
<dbReference type="AlphaFoldDB" id="K0TME2"/>